<dbReference type="AlphaFoldDB" id="A0A7U2FF55"/>
<accession>A0A7U2FF55</accession>
<organism evidence="1 2">
    <name type="scientific">Phaeosphaeria nodorum (strain SN15 / ATCC MYA-4574 / FGSC 10173)</name>
    <name type="common">Glume blotch fungus</name>
    <name type="synonym">Parastagonospora nodorum</name>
    <dbReference type="NCBI Taxonomy" id="321614"/>
    <lineage>
        <taxon>Eukaryota</taxon>
        <taxon>Fungi</taxon>
        <taxon>Dikarya</taxon>
        <taxon>Ascomycota</taxon>
        <taxon>Pezizomycotina</taxon>
        <taxon>Dothideomycetes</taxon>
        <taxon>Pleosporomycetidae</taxon>
        <taxon>Pleosporales</taxon>
        <taxon>Pleosporineae</taxon>
        <taxon>Phaeosphaeriaceae</taxon>
        <taxon>Parastagonospora</taxon>
    </lineage>
</organism>
<protein>
    <submittedName>
        <fullName evidence="1">Uncharacterized protein</fullName>
    </submittedName>
</protein>
<keyword evidence="2" id="KW-1185">Reference proteome</keyword>
<evidence type="ECO:0000313" key="1">
    <source>
        <dbReference type="EMBL" id="QRD03114.1"/>
    </source>
</evidence>
<proteinExistence type="predicted"/>
<evidence type="ECO:0000313" key="2">
    <source>
        <dbReference type="Proteomes" id="UP000663193"/>
    </source>
</evidence>
<dbReference type="EMBL" id="CP069036">
    <property type="protein sequence ID" value="QRD03114.1"/>
    <property type="molecule type" value="Genomic_DNA"/>
</dbReference>
<reference evidence="2" key="1">
    <citation type="journal article" date="2021" name="BMC Genomics">
        <title>Chromosome-level genome assembly and manually-curated proteome of model necrotroph Parastagonospora nodorum Sn15 reveals a genome-wide trove of candidate effector homologs, and redundancy of virulence-related functions within an accessory chromosome.</title>
        <authorList>
            <person name="Bertazzoni S."/>
            <person name="Jones D.A.B."/>
            <person name="Phan H.T."/>
            <person name="Tan K.-C."/>
            <person name="Hane J.K."/>
        </authorList>
    </citation>
    <scope>NUCLEOTIDE SEQUENCE [LARGE SCALE GENOMIC DNA]</scope>
    <source>
        <strain evidence="2">SN15 / ATCC MYA-4574 / FGSC 10173)</strain>
    </source>
</reference>
<sequence length="81" mass="8849">MAHAANQPLSPPPGNIVRASHVTNSQLGIYIPPRHIGSRLIRLLSAFASANKSLSLRIHCFSADQVIRTYTFILILFSIPA</sequence>
<dbReference type="Proteomes" id="UP000663193">
    <property type="component" value="Chromosome 14"/>
</dbReference>
<dbReference type="VEuPathDB" id="FungiDB:JI435_419180"/>
<gene>
    <name evidence="1" type="ORF">JI435_419180</name>
</gene>
<name>A0A7U2FF55_PHANO</name>